<accession>A0A4U1BGA3</accession>
<dbReference type="OrthoDB" id="287584at2"/>
<dbReference type="Pfam" id="PF09650">
    <property type="entry name" value="PHA_gran_rgn"/>
    <property type="match status" value="1"/>
</dbReference>
<dbReference type="EMBL" id="SWCI01000002">
    <property type="protein sequence ID" value="TKB50358.1"/>
    <property type="molecule type" value="Genomic_DNA"/>
</dbReference>
<evidence type="ECO:0000313" key="1">
    <source>
        <dbReference type="EMBL" id="TKB50358.1"/>
    </source>
</evidence>
<protein>
    <submittedName>
        <fullName evidence="1">Polyhydroxyalkanoic acid system protein</fullName>
    </submittedName>
</protein>
<dbReference type="Proteomes" id="UP000305674">
    <property type="component" value="Unassembled WGS sequence"/>
</dbReference>
<organism evidence="1 2">
    <name type="scientific">Ferrimonas sediminicola</name>
    <dbReference type="NCBI Taxonomy" id="2569538"/>
    <lineage>
        <taxon>Bacteria</taxon>
        <taxon>Pseudomonadati</taxon>
        <taxon>Pseudomonadota</taxon>
        <taxon>Gammaproteobacteria</taxon>
        <taxon>Alteromonadales</taxon>
        <taxon>Ferrimonadaceae</taxon>
        <taxon>Ferrimonas</taxon>
    </lineage>
</organism>
<gene>
    <name evidence="1" type="ORF">FCL40_04180</name>
</gene>
<comment type="caution">
    <text evidence="1">The sequence shown here is derived from an EMBL/GenBank/DDBJ whole genome shotgun (WGS) entry which is preliminary data.</text>
</comment>
<evidence type="ECO:0000313" key="2">
    <source>
        <dbReference type="Proteomes" id="UP000305674"/>
    </source>
</evidence>
<sequence length="91" mass="10282">MTAIYIQRNHSLGHQGIRDLSEQVAQSLADDYQVSWQWQGERLTFRRSGANGVLVPEAHQVTIEMKLGLLLLPFAPVIRQGIETQLDTLLI</sequence>
<keyword evidence="2" id="KW-1185">Reference proteome</keyword>
<dbReference type="AlphaFoldDB" id="A0A4U1BGA3"/>
<dbReference type="InterPro" id="IPR013433">
    <property type="entry name" value="PHA_gran_rgn"/>
</dbReference>
<dbReference type="RefSeq" id="WP_136851661.1">
    <property type="nucleotide sequence ID" value="NZ_SWCI01000002.1"/>
</dbReference>
<reference evidence="1 2" key="1">
    <citation type="submission" date="2019-04" db="EMBL/GenBank/DDBJ databases">
        <authorList>
            <person name="Hwang J.C."/>
        </authorList>
    </citation>
    <scope>NUCLEOTIDE SEQUENCE [LARGE SCALE GENOMIC DNA]</scope>
    <source>
        <strain evidence="1 2">IMCC35001</strain>
    </source>
</reference>
<dbReference type="NCBIfam" id="TIGR02610">
    <property type="entry name" value="PHA_gran_rgn"/>
    <property type="match status" value="1"/>
</dbReference>
<name>A0A4U1BGA3_9GAMM</name>
<proteinExistence type="predicted"/>